<feature type="transmembrane region" description="Helical" evidence="1">
    <location>
        <begin position="12"/>
        <end position="35"/>
    </location>
</feature>
<reference evidence="2 3" key="1">
    <citation type="submission" date="2016-11" db="EMBL/GenBank/DDBJ databases">
        <authorList>
            <person name="Jaros S."/>
            <person name="Januszkiewicz K."/>
            <person name="Wedrychowicz H."/>
        </authorList>
    </citation>
    <scope>NUCLEOTIDE SEQUENCE [LARGE SCALE GENOMIC DNA]</scope>
    <source>
        <strain evidence="2 3">IBRC-M 10683</strain>
    </source>
</reference>
<dbReference type="EMBL" id="FQVW01000059">
    <property type="protein sequence ID" value="SHG76542.1"/>
    <property type="molecule type" value="Genomic_DNA"/>
</dbReference>
<dbReference type="Proteomes" id="UP000183988">
    <property type="component" value="Unassembled WGS sequence"/>
</dbReference>
<proteinExistence type="predicted"/>
<protein>
    <submittedName>
        <fullName evidence="2">Uncharacterized protein</fullName>
    </submittedName>
</protein>
<keyword evidence="1" id="KW-1133">Transmembrane helix</keyword>
<keyword evidence="1" id="KW-0812">Transmembrane</keyword>
<evidence type="ECO:0000313" key="2">
    <source>
        <dbReference type="EMBL" id="SHG76542.1"/>
    </source>
</evidence>
<keyword evidence="1" id="KW-0472">Membrane</keyword>
<evidence type="ECO:0000313" key="3">
    <source>
        <dbReference type="Proteomes" id="UP000183988"/>
    </source>
</evidence>
<name>A0A1M5MHF4_9BACI</name>
<sequence length="36" mass="4101">MKEYFLIGSEKWTVTVKWCLKIGFVLGLITGLSLLI</sequence>
<accession>A0A1M5MHF4</accession>
<gene>
    <name evidence="2" type="ORF">SAMN05216225_10595</name>
</gene>
<organism evidence="2 3">
    <name type="scientific">Ornithinibacillus halophilus</name>
    <dbReference type="NCBI Taxonomy" id="930117"/>
    <lineage>
        <taxon>Bacteria</taxon>
        <taxon>Bacillati</taxon>
        <taxon>Bacillota</taxon>
        <taxon>Bacilli</taxon>
        <taxon>Bacillales</taxon>
        <taxon>Bacillaceae</taxon>
        <taxon>Ornithinibacillus</taxon>
    </lineage>
</organism>
<evidence type="ECO:0000256" key="1">
    <source>
        <dbReference type="SAM" id="Phobius"/>
    </source>
</evidence>
<keyword evidence="3" id="KW-1185">Reference proteome</keyword>
<dbReference type="AlphaFoldDB" id="A0A1M5MHF4"/>
<dbReference type="STRING" id="930117.SAMN05216225_10595"/>